<name>A0A1U8LRI4_GOSHI</name>
<dbReference type="InterPro" id="IPR051137">
    <property type="entry name" value="PP4R3-like"/>
</dbReference>
<feature type="domain" description="PP4R3 EVH1-like" evidence="4">
    <location>
        <begin position="33"/>
        <end position="99"/>
    </location>
</feature>
<evidence type="ECO:0000313" key="5">
    <source>
        <dbReference type="Proteomes" id="UP000818029"/>
    </source>
</evidence>
<dbReference type="AlphaFoldDB" id="A0A1U8LRI4"/>
<dbReference type="PANTHER" id="PTHR23318">
    <property type="entry name" value="ATP SYNTHASE GAMMA-RELATED"/>
    <property type="match status" value="1"/>
</dbReference>
<dbReference type="Pfam" id="PF22972">
    <property type="entry name" value="EVH1_PP4R3"/>
    <property type="match status" value="1"/>
</dbReference>
<proteinExistence type="predicted"/>
<evidence type="ECO:0000256" key="1">
    <source>
        <dbReference type="ARBA" id="ARBA00004123"/>
    </source>
</evidence>
<evidence type="ECO:0000256" key="2">
    <source>
        <dbReference type="ARBA" id="ARBA00023242"/>
    </source>
</evidence>
<accession>A0A1U8LRI4</accession>
<dbReference type="InterPro" id="IPR011993">
    <property type="entry name" value="PH-like_dom_sf"/>
</dbReference>
<dbReference type="KEGG" id="ghi:107930129"/>
<gene>
    <name evidence="6" type="primary">LOC107930129</name>
</gene>
<reference evidence="6" key="2">
    <citation type="submission" date="2025-08" db="UniProtKB">
        <authorList>
            <consortium name="RefSeq"/>
        </authorList>
    </citation>
    <scope>IDENTIFICATION</scope>
</reference>
<sequence>MGLFGIRKVFRTGDREASMGAQEKSQGNSNSLQRVKVYRLNEDGKWDDQGTGHVSVDYLERSEELALYVFDQEDNETLLVHRICPDDIYRKQEGTRSVTCNEIYISVLSTTVTESGIADQMRLTVLILNDQDFFQKLVELFRICEDLENMDGLHMIFKIVKGIILLNSAQIFEKIFGDELIRDIIGSLECNYITICLQIYYQGLLVD</sequence>
<dbReference type="SUPFAM" id="SSF50729">
    <property type="entry name" value="PH domain-like"/>
    <property type="match status" value="1"/>
</dbReference>
<organism evidence="5 6">
    <name type="scientific">Gossypium hirsutum</name>
    <name type="common">Upland cotton</name>
    <name type="synonym">Gossypium mexicanum</name>
    <dbReference type="NCBI Taxonomy" id="3635"/>
    <lineage>
        <taxon>Eukaryota</taxon>
        <taxon>Viridiplantae</taxon>
        <taxon>Streptophyta</taxon>
        <taxon>Embryophyta</taxon>
        <taxon>Tracheophyta</taxon>
        <taxon>Spermatophyta</taxon>
        <taxon>Magnoliopsida</taxon>
        <taxon>eudicotyledons</taxon>
        <taxon>Gunneridae</taxon>
        <taxon>Pentapetalae</taxon>
        <taxon>rosids</taxon>
        <taxon>malvids</taxon>
        <taxon>Malvales</taxon>
        <taxon>Malvaceae</taxon>
        <taxon>Malvoideae</taxon>
        <taxon>Gossypium</taxon>
    </lineage>
</organism>
<dbReference type="InterPro" id="IPR006887">
    <property type="entry name" value="P4R3-like_central_dom"/>
</dbReference>
<dbReference type="GO" id="GO:0005654">
    <property type="term" value="C:nucleoplasm"/>
    <property type="evidence" value="ECO:0007669"/>
    <property type="project" value="TreeGrafter"/>
</dbReference>
<dbReference type="SMR" id="A0A1U8LRI4"/>
<keyword evidence="2" id="KW-0539">Nucleus</keyword>
<keyword evidence="5" id="KW-1185">Reference proteome</keyword>
<evidence type="ECO:0000259" key="4">
    <source>
        <dbReference type="Pfam" id="PF22972"/>
    </source>
</evidence>
<dbReference type="GO" id="GO:0030289">
    <property type="term" value="C:protein phosphatase 4 complex"/>
    <property type="evidence" value="ECO:0007669"/>
    <property type="project" value="TreeGrafter"/>
</dbReference>
<dbReference type="GeneID" id="107930129"/>
<dbReference type="Gene3D" id="2.30.29.30">
    <property type="entry name" value="Pleckstrin-homology domain (PH domain)/Phosphotyrosine-binding domain (PTB)"/>
    <property type="match status" value="1"/>
</dbReference>
<dbReference type="OrthoDB" id="27483at2759"/>
<comment type="subcellular location">
    <subcellularLocation>
        <location evidence="1">Nucleus</location>
    </subcellularLocation>
</comment>
<dbReference type="Proteomes" id="UP000818029">
    <property type="component" value="Chromosome A04"/>
</dbReference>
<evidence type="ECO:0000313" key="6">
    <source>
        <dbReference type="RefSeq" id="XP_016717187.1"/>
    </source>
</evidence>
<dbReference type="STRING" id="3635.A0A1U8LRI4"/>
<feature type="domain" description="Serine/threonine-protein phosphatase 4 regulatory subunit 3-like central" evidence="3">
    <location>
        <begin position="115"/>
        <end position="191"/>
    </location>
</feature>
<dbReference type="PaxDb" id="3635-A0A1U8LRI4"/>
<reference evidence="5" key="1">
    <citation type="journal article" date="2020" name="Nat. Genet.">
        <title>Genomic diversifications of five Gossypium allopolyploid species and their impact on cotton improvement.</title>
        <authorList>
            <person name="Chen Z.J."/>
            <person name="Sreedasyam A."/>
            <person name="Ando A."/>
            <person name="Song Q."/>
            <person name="De Santiago L.M."/>
            <person name="Hulse-Kemp A.M."/>
            <person name="Ding M."/>
            <person name="Ye W."/>
            <person name="Kirkbride R.C."/>
            <person name="Jenkins J."/>
            <person name="Plott C."/>
            <person name="Lovell J."/>
            <person name="Lin Y.M."/>
            <person name="Vaughn R."/>
            <person name="Liu B."/>
            <person name="Simpson S."/>
            <person name="Scheffler B.E."/>
            <person name="Wen L."/>
            <person name="Saski C.A."/>
            <person name="Grover C.E."/>
            <person name="Hu G."/>
            <person name="Conover J.L."/>
            <person name="Carlson J.W."/>
            <person name="Shu S."/>
            <person name="Boston L.B."/>
            <person name="Williams M."/>
            <person name="Peterson D.G."/>
            <person name="McGee K."/>
            <person name="Jones D.C."/>
            <person name="Wendel J.F."/>
            <person name="Stelly D.M."/>
            <person name="Grimwood J."/>
            <person name="Schmutz J."/>
        </authorList>
    </citation>
    <scope>NUCLEOTIDE SEQUENCE [LARGE SCALE GENOMIC DNA]</scope>
    <source>
        <strain evidence="5">cv. TM-1</strain>
    </source>
</reference>
<protein>
    <submittedName>
        <fullName evidence="6">Serine/threonine-protein phosphatase 4 regulatory subunit 3 isoform X1</fullName>
    </submittedName>
</protein>
<dbReference type="PANTHER" id="PTHR23318:SF0">
    <property type="entry name" value="SERINE_THREONINE-PROTEIN PHOSPHATASE 4 REGULATORY SUBUNIT 3"/>
    <property type="match status" value="1"/>
</dbReference>
<dbReference type="InterPro" id="IPR055236">
    <property type="entry name" value="EVH1_PP4R3"/>
</dbReference>
<dbReference type="Pfam" id="PF04802">
    <property type="entry name" value="PP4R3"/>
    <property type="match status" value="1"/>
</dbReference>
<dbReference type="RefSeq" id="XP_016717187.1">
    <property type="nucleotide sequence ID" value="XM_016861698.2"/>
</dbReference>
<dbReference type="GO" id="GO:0072542">
    <property type="term" value="F:protein phosphatase activator activity"/>
    <property type="evidence" value="ECO:0007669"/>
    <property type="project" value="TreeGrafter"/>
</dbReference>
<evidence type="ECO:0000259" key="3">
    <source>
        <dbReference type="Pfam" id="PF04802"/>
    </source>
</evidence>